<dbReference type="SUPFAM" id="SSF50475">
    <property type="entry name" value="FMN-binding split barrel"/>
    <property type="match status" value="1"/>
</dbReference>
<dbReference type="PANTHER" id="PTHR35802:SF1">
    <property type="entry name" value="PROTEASE SYNTHASE AND SPORULATION PROTEIN PAI 2"/>
    <property type="match status" value="1"/>
</dbReference>
<dbReference type="PIRSF" id="PIRSF010372">
    <property type="entry name" value="PaiB"/>
    <property type="match status" value="1"/>
</dbReference>
<comment type="caution">
    <text evidence="1">The sequence shown here is derived from an EMBL/GenBank/DDBJ whole genome shotgun (WGS) entry which is preliminary data.</text>
</comment>
<dbReference type="OrthoDB" id="9794948at2"/>
<dbReference type="STRING" id="687842.ASU31_21455"/>
<dbReference type="InterPro" id="IPR007396">
    <property type="entry name" value="TR_PAI2-type"/>
</dbReference>
<dbReference type="PANTHER" id="PTHR35802">
    <property type="entry name" value="PROTEASE SYNTHASE AND SPORULATION PROTEIN PAI 2"/>
    <property type="match status" value="1"/>
</dbReference>
<accession>A0A0T5VJM5</accession>
<organism evidence="1 2">
    <name type="scientific">Pedobacter ginsenosidimutans</name>
    <dbReference type="NCBI Taxonomy" id="687842"/>
    <lineage>
        <taxon>Bacteria</taxon>
        <taxon>Pseudomonadati</taxon>
        <taxon>Bacteroidota</taxon>
        <taxon>Sphingobacteriia</taxon>
        <taxon>Sphingobacteriales</taxon>
        <taxon>Sphingobacteriaceae</taxon>
        <taxon>Pedobacter</taxon>
    </lineage>
</organism>
<dbReference type="RefSeq" id="WP_057934307.1">
    <property type="nucleotide sequence ID" value="NZ_LMZQ01000027.1"/>
</dbReference>
<gene>
    <name evidence="1" type="ORF">ASU31_21455</name>
</gene>
<sequence>MLISNSFKFDDQSEQIAFMKRYSFATIITSHNNLPIATQLPFVVNEVNGKVLISGHFAQTNEQVKYIEQYTSLIIFTEPHAYISPSHYEKHESVPTWDYISVHAYGKANIISDEKAKEQALKEMILYYEKEYLVQWDSLSEKFKQGMMRGIVAFEMEVSNLQGKKKLSQNKSEQERDNIVSHLENSNNAVERELAPFIKNLKP</sequence>
<evidence type="ECO:0000313" key="1">
    <source>
        <dbReference type="EMBL" id="KRT13985.1"/>
    </source>
</evidence>
<name>A0A0T5VJM5_9SPHI</name>
<protein>
    <submittedName>
        <fullName evidence="1">Transcriptional regulator</fullName>
    </submittedName>
</protein>
<dbReference type="EMBL" id="LMZQ01000027">
    <property type="protein sequence ID" value="KRT13985.1"/>
    <property type="molecule type" value="Genomic_DNA"/>
</dbReference>
<evidence type="ECO:0000313" key="2">
    <source>
        <dbReference type="Proteomes" id="UP000051950"/>
    </source>
</evidence>
<dbReference type="AlphaFoldDB" id="A0A0T5VJM5"/>
<keyword evidence="2" id="KW-1185">Reference proteome</keyword>
<proteinExistence type="predicted"/>
<dbReference type="InterPro" id="IPR012349">
    <property type="entry name" value="Split_barrel_FMN-bd"/>
</dbReference>
<dbReference type="Pfam" id="PF04299">
    <property type="entry name" value="FMN_bind_2"/>
    <property type="match status" value="1"/>
</dbReference>
<dbReference type="Proteomes" id="UP000051950">
    <property type="component" value="Unassembled WGS sequence"/>
</dbReference>
<reference evidence="1 2" key="1">
    <citation type="submission" date="2015-11" db="EMBL/GenBank/DDBJ databases">
        <title>Sequence of Pedobacter ginsenosidimutans.</title>
        <authorList>
            <person name="Carson E."/>
            <person name="Keyser V."/>
            <person name="Newman J."/>
            <person name="Miller J."/>
        </authorList>
    </citation>
    <scope>NUCLEOTIDE SEQUENCE [LARGE SCALE GENOMIC DNA]</scope>
    <source>
        <strain evidence="1 2">KACC 14530</strain>
    </source>
</reference>
<dbReference type="Gene3D" id="2.30.110.10">
    <property type="entry name" value="Electron Transport, Fmn-binding Protein, Chain A"/>
    <property type="match status" value="1"/>
</dbReference>